<dbReference type="InterPro" id="IPR000160">
    <property type="entry name" value="GGDEF_dom"/>
</dbReference>
<dbReference type="InterPro" id="IPR050706">
    <property type="entry name" value="Cyclic-di-GMP_PDE-like"/>
</dbReference>
<dbReference type="SMART" id="SM00052">
    <property type="entry name" value="EAL"/>
    <property type="match status" value="1"/>
</dbReference>
<keyword evidence="1" id="KW-0472">Membrane</keyword>
<dbReference type="PROSITE" id="PS50883">
    <property type="entry name" value="EAL"/>
    <property type="match status" value="1"/>
</dbReference>
<dbReference type="PANTHER" id="PTHR33121">
    <property type="entry name" value="CYCLIC DI-GMP PHOSPHODIESTERASE PDEF"/>
    <property type="match status" value="1"/>
</dbReference>
<keyword evidence="1" id="KW-1133">Transmembrane helix</keyword>
<dbReference type="CDD" id="cd01948">
    <property type="entry name" value="EAL"/>
    <property type="match status" value="1"/>
</dbReference>
<dbReference type="PANTHER" id="PTHR33121:SF70">
    <property type="entry name" value="SIGNALING PROTEIN YKOW"/>
    <property type="match status" value="1"/>
</dbReference>
<dbReference type="SUPFAM" id="SSF141868">
    <property type="entry name" value="EAL domain-like"/>
    <property type="match status" value="1"/>
</dbReference>
<evidence type="ECO:0000259" key="2">
    <source>
        <dbReference type="PROSITE" id="PS50883"/>
    </source>
</evidence>
<dbReference type="SMART" id="SM00267">
    <property type="entry name" value="GGDEF"/>
    <property type="match status" value="1"/>
</dbReference>
<dbReference type="Gene3D" id="3.30.70.270">
    <property type="match status" value="1"/>
</dbReference>
<feature type="transmembrane region" description="Helical" evidence="1">
    <location>
        <begin position="313"/>
        <end position="335"/>
    </location>
</feature>
<sequence length="777" mass="89979">MYNKKLLVYRLEILFVAFLIIGYASYIILDLVKEKENLIASSQYEIKGVQTLPYIKELFIQTQKLRGIEASYKAGDASLHSLLQQQILIVQNSLQTTKTILQKTDFQGTFPLFLAIEKELQKNMQHAFVKQEKSFQKYSDIVSDEISLIVKIGDMSKLILDPDLDIYYLVDLMLHKLPLVVEAVGQIRGFGSMILTQKKESTQEQIHLAILLGRIKDNTLLIQNGLSSAYTFNKNLEVSIKPIFQQYLEVVDTFDAEVMDLFQNYYNKSPKSFFHDGTEVINKAILLYNKSDEYLIKLLQLRIDEMISQRNRVIGKGIVFLAILLFLFYMAYGYLYKNFLILEAEKKRQRILDELEKTNDSLIHALTYDQLTNIYNRSFLIEMLRESDKDTVLMLINIKAFKEINDIYGNEFGDKVLIAFTNYLKQFFEHIPHTTLFRVGGDEFAVLIQNISSFQVMLIGSSLEGSIREKNFIINDIRFNFSILVAVSAIAPLLENADLALKMAKKDPHKKVVEYKEELSIKKEWQKNIEVINIVKLALQEDRIVPYFQGIVNLQTMKIEKYEVLARLILPSGEVLSPYVFLERVSKTDYYYDITEVMLQKTFQMAKEYKDINFSLNFSMKDITNKYVLSTLFSLFEANKEIAKRIDIELLETEFIDINNNDEISHFIQKVHSYGSKVLIDDFGTGYSNFSYLSDLDIDIIKIDASIIKEIVSNQRKLHILQTIYEFSQGLGILNVAEYVETKEIALLLKEIGIRYAQGYFFSKPLPKPLSYTDVTL</sequence>
<dbReference type="Pfam" id="PF00990">
    <property type="entry name" value="GGDEF"/>
    <property type="match status" value="1"/>
</dbReference>
<dbReference type="Gene3D" id="3.20.20.450">
    <property type="entry name" value="EAL domain"/>
    <property type="match status" value="1"/>
</dbReference>
<gene>
    <name evidence="4" type="ORF">MNB_SM-3-1291</name>
</gene>
<reference evidence="4" key="1">
    <citation type="submission" date="2016-10" db="EMBL/GenBank/DDBJ databases">
        <authorList>
            <person name="de Groot N.N."/>
        </authorList>
    </citation>
    <scope>NUCLEOTIDE SEQUENCE</scope>
</reference>
<dbReference type="CDD" id="cd01949">
    <property type="entry name" value="GGDEF"/>
    <property type="match status" value="1"/>
</dbReference>
<dbReference type="AlphaFoldDB" id="A0A1W1D5Q5"/>
<keyword evidence="1" id="KW-0812">Transmembrane</keyword>
<dbReference type="NCBIfam" id="TIGR00254">
    <property type="entry name" value="GGDEF"/>
    <property type="match status" value="1"/>
</dbReference>
<evidence type="ECO:0000259" key="3">
    <source>
        <dbReference type="PROSITE" id="PS50887"/>
    </source>
</evidence>
<dbReference type="InterPro" id="IPR001633">
    <property type="entry name" value="EAL_dom"/>
</dbReference>
<evidence type="ECO:0000256" key="1">
    <source>
        <dbReference type="SAM" id="Phobius"/>
    </source>
</evidence>
<proteinExistence type="predicted"/>
<dbReference type="InterPro" id="IPR043128">
    <property type="entry name" value="Rev_trsase/Diguanyl_cyclase"/>
</dbReference>
<dbReference type="Pfam" id="PF00563">
    <property type="entry name" value="EAL"/>
    <property type="match status" value="1"/>
</dbReference>
<name>A0A1W1D5Q5_9ZZZZ</name>
<dbReference type="GO" id="GO:0071111">
    <property type="term" value="F:cyclic-guanylate-specific phosphodiesterase activity"/>
    <property type="evidence" value="ECO:0007669"/>
    <property type="project" value="InterPro"/>
</dbReference>
<dbReference type="SUPFAM" id="SSF55073">
    <property type="entry name" value="Nucleotide cyclase"/>
    <property type="match status" value="1"/>
</dbReference>
<feature type="transmembrane region" description="Helical" evidence="1">
    <location>
        <begin position="6"/>
        <end position="29"/>
    </location>
</feature>
<evidence type="ECO:0000313" key="4">
    <source>
        <dbReference type="EMBL" id="SFV75757.1"/>
    </source>
</evidence>
<protein>
    <submittedName>
        <fullName evidence="4">Diguanylate cyclase/phosphodiesterase (GGDEF &amp; EAL domains) with PAS/PAC sensor(S)</fullName>
    </submittedName>
</protein>
<dbReference type="EMBL" id="FPHP01000046">
    <property type="protein sequence ID" value="SFV75757.1"/>
    <property type="molecule type" value="Genomic_DNA"/>
</dbReference>
<feature type="domain" description="EAL" evidence="2">
    <location>
        <begin position="528"/>
        <end position="777"/>
    </location>
</feature>
<accession>A0A1W1D5Q5</accession>
<dbReference type="InterPro" id="IPR035919">
    <property type="entry name" value="EAL_sf"/>
</dbReference>
<feature type="domain" description="GGDEF" evidence="3">
    <location>
        <begin position="389"/>
        <end position="517"/>
    </location>
</feature>
<organism evidence="4">
    <name type="scientific">hydrothermal vent metagenome</name>
    <dbReference type="NCBI Taxonomy" id="652676"/>
    <lineage>
        <taxon>unclassified sequences</taxon>
        <taxon>metagenomes</taxon>
        <taxon>ecological metagenomes</taxon>
    </lineage>
</organism>
<dbReference type="InterPro" id="IPR029787">
    <property type="entry name" value="Nucleotide_cyclase"/>
</dbReference>
<dbReference type="PROSITE" id="PS50887">
    <property type="entry name" value="GGDEF"/>
    <property type="match status" value="1"/>
</dbReference>